<keyword evidence="1" id="KW-0812">Transmembrane</keyword>
<dbReference type="AlphaFoldDB" id="A0AAT9GH77"/>
<feature type="transmembrane region" description="Helical" evidence="1">
    <location>
        <begin position="89"/>
        <end position="109"/>
    </location>
</feature>
<accession>A0AAT9GH77</accession>
<dbReference type="PANTHER" id="PTHR22911:SF79">
    <property type="entry name" value="MOBA-LIKE NTP TRANSFERASE DOMAIN-CONTAINING PROTEIN"/>
    <property type="match status" value="1"/>
</dbReference>
<evidence type="ECO:0000259" key="2">
    <source>
        <dbReference type="Pfam" id="PF00892"/>
    </source>
</evidence>
<feature type="transmembrane region" description="Helical" evidence="1">
    <location>
        <begin position="7"/>
        <end position="27"/>
    </location>
</feature>
<name>A0AAT9GH77_9BACT</name>
<dbReference type="EMBL" id="AP029612">
    <property type="protein sequence ID" value="BFG69852.1"/>
    <property type="molecule type" value="Genomic_DNA"/>
</dbReference>
<sequence length="294" mass="33322">MKDALIKLHISVFLAGFTGVLGVLIHMNEGLLVWYRIMITVVTLFALLKWKNQLQEVSSHMVWKLLGIGTLIALHWVFFYGSIKMSNVSIGLVCFASTGLFTALLEPVFNERPFSWPDVGLGLLSLLGIILIFQFDTRYRDGIIAGIVSAILAALFSVLNKRQVQKVEPRTMMIYELSGGLLILTLLMPIYLHYYPVETIFPSLSDWFWLLILSWLCTVLAMDLMLQALKKVSAFTQNLSLNLEPVYGILLAFILFQENEKLNTSFYAGVALITVSVLFQMIRVIRKHQQKSNI</sequence>
<dbReference type="PANTHER" id="PTHR22911">
    <property type="entry name" value="ACYL-MALONYL CONDENSING ENZYME-RELATED"/>
    <property type="match status" value="1"/>
</dbReference>
<gene>
    <name evidence="3" type="ORF">KACHI17_07330</name>
</gene>
<dbReference type="Pfam" id="PF00892">
    <property type="entry name" value="EamA"/>
    <property type="match status" value="2"/>
</dbReference>
<dbReference type="SUPFAM" id="SSF103481">
    <property type="entry name" value="Multidrug resistance efflux transporter EmrE"/>
    <property type="match status" value="2"/>
</dbReference>
<feature type="transmembrane region" description="Helical" evidence="1">
    <location>
        <begin position="116"/>
        <end position="135"/>
    </location>
</feature>
<organism evidence="3">
    <name type="scientific">Sediminibacterium sp. KACHI17</name>
    <dbReference type="NCBI Taxonomy" id="1751071"/>
    <lineage>
        <taxon>Bacteria</taxon>
        <taxon>Pseudomonadati</taxon>
        <taxon>Bacteroidota</taxon>
        <taxon>Chitinophagia</taxon>
        <taxon>Chitinophagales</taxon>
        <taxon>Chitinophagaceae</taxon>
        <taxon>Sediminibacterium</taxon>
    </lineage>
</organism>
<protein>
    <submittedName>
        <fullName evidence="3">DMT family transporter</fullName>
    </submittedName>
</protein>
<feature type="transmembrane region" description="Helical" evidence="1">
    <location>
        <begin position="62"/>
        <end position="83"/>
    </location>
</feature>
<dbReference type="GO" id="GO:0016020">
    <property type="term" value="C:membrane"/>
    <property type="evidence" value="ECO:0007669"/>
    <property type="project" value="InterPro"/>
</dbReference>
<dbReference type="InterPro" id="IPR037185">
    <property type="entry name" value="EmrE-like"/>
</dbReference>
<feature type="transmembrane region" description="Helical" evidence="1">
    <location>
        <begin position="141"/>
        <end position="160"/>
    </location>
</feature>
<evidence type="ECO:0000313" key="3">
    <source>
        <dbReference type="EMBL" id="BFG69852.1"/>
    </source>
</evidence>
<keyword evidence="1" id="KW-1133">Transmembrane helix</keyword>
<feature type="domain" description="EamA" evidence="2">
    <location>
        <begin position="9"/>
        <end position="133"/>
    </location>
</feature>
<keyword evidence="1" id="KW-0472">Membrane</keyword>
<feature type="domain" description="EamA" evidence="2">
    <location>
        <begin position="142"/>
        <end position="279"/>
    </location>
</feature>
<dbReference type="InterPro" id="IPR000620">
    <property type="entry name" value="EamA_dom"/>
</dbReference>
<feature type="transmembrane region" description="Helical" evidence="1">
    <location>
        <begin position="172"/>
        <end position="195"/>
    </location>
</feature>
<feature type="transmembrane region" description="Helical" evidence="1">
    <location>
        <begin position="33"/>
        <end position="50"/>
    </location>
</feature>
<proteinExistence type="predicted"/>
<feature type="transmembrane region" description="Helical" evidence="1">
    <location>
        <begin position="207"/>
        <end position="226"/>
    </location>
</feature>
<evidence type="ECO:0000256" key="1">
    <source>
        <dbReference type="SAM" id="Phobius"/>
    </source>
</evidence>
<feature type="transmembrane region" description="Helical" evidence="1">
    <location>
        <begin position="238"/>
        <end position="256"/>
    </location>
</feature>
<reference evidence="3" key="1">
    <citation type="submission" date="2024-02" db="EMBL/GenBank/DDBJ databases">
        <title>Sediminibacterium planktonica sp. nov. and Sediminibacterium longus sp. nov., isolated from surface lake and river water.</title>
        <authorList>
            <person name="Watanabe K."/>
            <person name="Takemine S."/>
            <person name="Ishii Y."/>
            <person name="Ogata Y."/>
            <person name="Shindo C."/>
            <person name="Suda W."/>
        </authorList>
    </citation>
    <scope>NUCLEOTIDE SEQUENCE</scope>
    <source>
        <strain evidence="3">KACHI17</strain>
    </source>
</reference>
<dbReference type="RefSeq" id="WP_353550154.1">
    <property type="nucleotide sequence ID" value="NZ_AP029612.1"/>
</dbReference>
<feature type="transmembrane region" description="Helical" evidence="1">
    <location>
        <begin position="262"/>
        <end position="282"/>
    </location>
</feature>